<gene>
    <name evidence="1" type="ORF">U14_04745</name>
</gene>
<evidence type="ECO:0000313" key="2">
    <source>
        <dbReference type="Proteomes" id="UP000030700"/>
    </source>
</evidence>
<dbReference type="AlphaFoldDB" id="A0A0S6W127"/>
<reference evidence="1 2" key="1">
    <citation type="journal article" date="2015" name="PeerJ">
        <title>First genomic representation of candidate bacterial phylum KSB3 points to enhanced environmental sensing as a trigger of wastewater bulking.</title>
        <authorList>
            <person name="Sekiguchi Y."/>
            <person name="Ohashi A."/>
            <person name="Parks D.H."/>
            <person name="Yamauchi T."/>
            <person name="Tyson G.W."/>
            <person name="Hugenholtz P."/>
        </authorList>
    </citation>
    <scope>NUCLEOTIDE SEQUENCE [LARGE SCALE GENOMIC DNA]</scope>
</reference>
<name>A0A0S6W127_9BACT</name>
<organism evidence="1 2">
    <name type="scientific">Candidatus Moduliflexus flocculans</name>
    <dbReference type="NCBI Taxonomy" id="1499966"/>
    <lineage>
        <taxon>Bacteria</taxon>
        <taxon>Candidatus Moduliflexota</taxon>
        <taxon>Candidatus Moduliflexia</taxon>
        <taxon>Candidatus Moduliflexales</taxon>
        <taxon>Candidatus Moduliflexaceae</taxon>
    </lineage>
</organism>
<dbReference type="EMBL" id="DF820459">
    <property type="protein sequence ID" value="GAK53480.1"/>
    <property type="molecule type" value="Genomic_DNA"/>
</dbReference>
<protein>
    <submittedName>
        <fullName evidence="1">Uncharacterized protein</fullName>
    </submittedName>
</protein>
<proteinExistence type="predicted"/>
<dbReference type="HOGENOM" id="CLU_200989_0_0_0"/>
<dbReference type="Proteomes" id="UP000030700">
    <property type="component" value="Unassembled WGS sequence"/>
</dbReference>
<sequence length="59" mass="6931">MVKCEQDQCKHLVPMKDIFDGNEFIIGYKCEEGFTIETNDTVGYARMASECEKYEKREE</sequence>
<accession>A0A0S6W127</accession>
<evidence type="ECO:0000313" key="1">
    <source>
        <dbReference type="EMBL" id="GAK53480.1"/>
    </source>
</evidence>
<keyword evidence="2" id="KW-1185">Reference proteome</keyword>